<dbReference type="SUPFAM" id="SSF53756">
    <property type="entry name" value="UDP-Glycosyltransferase/glycogen phosphorylase"/>
    <property type="match status" value="1"/>
</dbReference>
<name>A0A2N3YKJ0_9MICO</name>
<evidence type="ECO:0000259" key="5">
    <source>
        <dbReference type="Pfam" id="PF13439"/>
    </source>
</evidence>
<evidence type="ECO:0000256" key="3">
    <source>
        <dbReference type="ARBA" id="ARBA00022679"/>
    </source>
</evidence>
<keyword evidence="3 6" id="KW-0808">Transferase</keyword>
<keyword evidence="7" id="KW-1185">Reference proteome</keyword>
<dbReference type="Pfam" id="PF00534">
    <property type="entry name" value="Glycos_transf_1"/>
    <property type="match status" value="1"/>
</dbReference>
<dbReference type="InterPro" id="IPR050194">
    <property type="entry name" value="Glycosyltransferase_grp1"/>
</dbReference>
<dbReference type="CDD" id="cd03801">
    <property type="entry name" value="GT4_PimA-like"/>
    <property type="match status" value="1"/>
</dbReference>
<dbReference type="Pfam" id="PF13439">
    <property type="entry name" value="Glyco_transf_4"/>
    <property type="match status" value="1"/>
</dbReference>
<dbReference type="PANTHER" id="PTHR45947:SF3">
    <property type="entry name" value="SULFOQUINOVOSYL TRANSFERASE SQD2"/>
    <property type="match status" value="1"/>
</dbReference>
<feature type="domain" description="Glycosyl transferase family 1" evidence="4">
    <location>
        <begin position="207"/>
        <end position="353"/>
    </location>
</feature>
<evidence type="ECO:0000313" key="7">
    <source>
        <dbReference type="Proteomes" id="UP000233781"/>
    </source>
</evidence>
<reference evidence="6 7" key="1">
    <citation type="submission" date="2017-12" db="EMBL/GenBank/DDBJ databases">
        <title>Sequencing the genomes of 1000 Actinobacteria strains.</title>
        <authorList>
            <person name="Klenk H.-P."/>
        </authorList>
    </citation>
    <scope>NUCLEOTIDE SEQUENCE [LARGE SCALE GENOMIC DNA]</scope>
    <source>
        <strain evidence="6 7">DSM 12806</strain>
    </source>
</reference>
<sequence length="383" mass="39569">MAGWTLVKVALLSDCYPPRLGGIERQVHDLAHHLAGAGHTVEVFTATAGSGGERGGARTTEAEAAGHSVVVHRMALPLPGGVPVNPFAPPEVRRRLEAGGFDVAHAHLGVVSPFAADLVGTALAAGLPVAATFHCVLGPALPAVRLVGQARRWAGRGVALSAVSRMAAEEVSRAAGGAEVAVLNNGIDVDWWAPRDEAPHGAGVHVVTAMRLVSRKRPLALLGALHRARALLDPAVPLHATIAGEGPQRRAMEAFLRARGMAWVALPGRLDREGLRRLHHSGDVYVSAARLEAFGIAALEARAAGVPVVALRGTGVDDVVTPGVDGLLVDDDEGLAVAVAGLAADPGRREALRAHLRAVPPRQGWAGTVEATLAEYRRAGAAS</sequence>
<dbReference type="InterPro" id="IPR001296">
    <property type="entry name" value="Glyco_trans_1"/>
</dbReference>
<dbReference type="EMBL" id="PJNE01000001">
    <property type="protein sequence ID" value="PKW27374.1"/>
    <property type="molecule type" value="Genomic_DNA"/>
</dbReference>
<protein>
    <recommendedName>
        <fullName evidence="1">D-inositol 3-phosphate glycosyltransferase</fullName>
    </recommendedName>
</protein>
<evidence type="ECO:0000313" key="6">
    <source>
        <dbReference type="EMBL" id="PKW27374.1"/>
    </source>
</evidence>
<organism evidence="6 7">
    <name type="scientific">Phycicoccus duodecadis</name>
    <dbReference type="NCBI Taxonomy" id="173053"/>
    <lineage>
        <taxon>Bacteria</taxon>
        <taxon>Bacillati</taxon>
        <taxon>Actinomycetota</taxon>
        <taxon>Actinomycetes</taxon>
        <taxon>Micrococcales</taxon>
        <taxon>Intrasporangiaceae</taxon>
        <taxon>Phycicoccus</taxon>
    </lineage>
</organism>
<dbReference type="InterPro" id="IPR028098">
    <property type="entry name" value="Glyco_trans_4-like_N"/>
</dbReference>
<dbReference type="GO" id="GO:1901137">
    <property type="term" value="P:carbohydrate derivative biosynthetic process"/>
    <property type="evidence" value="ECO:0007669"/>
    <property type="project" value="UniProtKB-ARBA"/>
</dbReference>
<evidence type="ECO:0000259" key="4">
    <source>
        <dbReference type="Pfam" id="PF00534"/>
    </source>
</evidence>
<gene>
    <name evidence="6" type="ORF">ATL31_2215</name>
</gene>
<keyword evidence="2" id="KW-0328">Glycosyltransferase</keyword>
<evidence type="ECO:0000256" key="1">
    <source>
        <dbReference type="ARBA" id="ARBA00021292"/>
    </source>
</evidence>
<proteinExistence type="predicted"/>
<dbReference type="OrthoDB" id="9802525at2"/>
<dbReference type="GO" id="GO:0016758">
    <property type="term" value="F:hexosyltransferase activity"/>
    <property type="evidence" value="ECO:0007669"/>
    <property type="project" value="TreeGrafter"/>
</dbReference>
<dbReference type="PANTHER" id="PTHR45947">
    <property type="entry name" value="SULFOQUINOVOSYL TRANSFERASE SQD2"/>
    <property type="match status" value="1"/>
</dbReference>
<dbReference type="Proteomes" id="UP000233781">
    <property type="component" value="Unassembled WGS sequence"/>
</dbReference>
<comment type="caution">
    <text evidence="6">The sequence shown here is derived from an EMBL/GenBank/DDBJ whole genome shotgun (WGS) entry which is preliminary data.</text>
</comment>
<dbReference type="Gene3D" id="3.40.50.2000">
    <property type="entry name" value="Glycogen Phosphorylase B"/>
    <property type="match status" value="2"/>
</dbReference>
<dbReference type="AlphaFoldDB" id="A0A2N3YKJ0"/>
<accession>A0A2N3YKJ0</accession>
<evidence type="ECO:0000256" key="2">
    <source>
        <dbReference type="ARBA" id="ARBA00022676"/>
    </source>
</evidence>
<feature type="domain" description="Glycosyltransferase subfamily 4-like N-terminal" evidence="5">
    <location>
        <begin position="21"/>
        <end position="190"/>
    </location>
</feature>